<evidence type="ECO:0000256" key="1">
    <source>
        <dbReference type="SAM" id="Phobius"/>
    </source>
</evidence>
<proteinExistence type="predicted"/>
<dbReference type="RefSeq" id="XP_015521479.2">
    <property type="nucleotide sequence ID" value="XM_015665993.2"/>
</dbReference>
<keyword evidence="1" id="KW-1133">Transmembrane helix</keyword>
<dbReference type="KEGG" id="nlo:107225502"/>
<evidence type="ECO:0000256" key="2">
    <source>
        <dbReference type="SAM" id="SignalP"/>
    </source>
</evidence>
<sequence length="780" mass="88100">MKSDVLLVFIYYGLVLVNCQTSIPERLEECYRNGSVAGTEIPTNLRVLIDLIQKAEHFSYTRLDMRATTSSLLHRFRFDGIEHQEDVAVTSGISPFSGTGFQREKHKIIEELVPGDYQVFPSEALTLVERCTLHRMISSTIWEHPSASVEKLCSTPSRSKSGVASICPVESGVIITPYGTISPGAVIASIAASLQPQNVAVKLLIAEPPMYRQESITTEFTSLNYNEKEVDLIVPKGKIALGRSMWFQSLMESTSKLDNVWVSTLAGDIGEMAVYQGPVVSSDMTMGATGFWNSTMQPRLFYLTDHNGHLDATRAEIVGGIDGLVIGKNLQTWIDSFHSLRLSQVLDMYYSYEGIAFDKNAKACQRLLNFQLVAPTTIITEQTHALAQILAYRNSIAYMTPEALLRMVNFAVNTFSTYADNYLFAESECHNPGSKPQLEILVAFDGAWSRDYTADFISVMLEDLDVSMYGSRMGLLHGKTGEWLVNVTHSPSTIYYALKNFTQITWPSTLNLARVLEEVGAYLNETWSNNSKKYVIGNLGQVVVLLAPRTVPSEEELQSSIQALRQIKTQHPDVRFVYYGSEFYSDPLKNLILTSEDYLIKSLKIDDLSMHLRNVPRVLRPPSNFNLTYGSKNQFEDYTGLQETVTYQLHPQWRGNTKKVEVTFHSVGYGAMRVCSWNEWPTVGTRDGFYCQDLRGHNEISMTDYSDCRTGKACPKTYYRVQNVTTMQQCSEMDCKTPNHVRYIVRIEDFRYVSCAPSIFSGFQFLVLYFTFIVFSKIFI</sequence>
<evidence type="ECO:0000313" key="4">
    <source>
        <dbReference type="RefSeq" id="XP_015521479.2"/>
    </source>
</evidence>
<dbReference type="Proteomes" id="UP000829291">
    <property type="component" value="Chromosome 5"/>
</dbReference>
<protein>
    <submittedName>
        <fullName evidence="4">Uncharacterized protein LOC107225502 isoform X2</fullName>
    </submittedName>
</protein>
<evidence type="ECO:0000313" key="3">
    <source>
        <dbReference type="Proteomes" id="UP000829291"/>
    </source>
</evidence>
<dbReference type="OrthoDB" id="549017at2759"/>
<dbReference type="InParanoid" id="A0A6J0C514"/>
<keyword evidence="2" id="KW-0732">Signal</keyword>
<name>A0A6J0C514_NEOLC</name>
<dbReference type="AlphaFoldDB" id="A0A6J0C514"/>
<feature type="transmembrane region" description="Helical" evidence="1">
    <location>
        <begin position="759"/>
        <end position="779"/>
    </location>
</feature>
<keyword evidence="3" id="KW-1185">Reference proteome</keyword>
<dbReference type="GeneID" id="107225502"/>
<gene>
    <name evidence="4" type="primary">LOC107225502</name>
</gene>
<accession>A0A6J0C514</accession>
<reference evidence="4" key="1">
    <citation type="submission" date="2025-08" db="UniProtKB">
        <authorList>
            <consortium name="RefSeq"/>
        </authorList>
    </citation>
    <scope>IDENTIFICATION</scope>
    <source>
        <tissue evidence="4">Thorax and Abdomen</tissue>
    </source>
</reference>
<feature type="signal peptide" evidence="2">
    <location>
        <begin position="1"/>
        <end position="19"/>
    </location>
</feature>
<keyword evidence="1" id="KW-0812">Transmembrane</keyword>
<feature type="chain" id="PRO_5045232505" evidence="2">
    <location>
        <begin position="20"/>
        <end position="780"/>
    </location>
</feature>
<keyword evidence="1" id="KW-0472">Membrane</keyword>
<organism evidence="4">
    <name type="scientific">Neodiprion lecontei</name>
    <name type="common">Redheaded pine sawfly</name>
    <dbReference type="NCBI Taxonomy" id="441921"/>
    <lineage>
        <taxon>Eukaryota</taxon>
        <taxon>Metazoa</taxon>
        <taxon>Ecdysozoa</taxon>
        <taxon>Arthropoda</taxon>
        <taxon>Hexapoda</taxon>
        <taxon>Insecta</taxon>
        <taxon>Pterygota</taxon>
        <taxon>Neoptera</taxon>
        <taxon>Endopterygota</taxon>
        <taxon>Hymenoptera</taxon>
        <taxon>Tenthredinoidea</taxon>
        <taxon>Diprionidae</taxon>
        <taxon>Diprioninae</taxon>
        <taxon>Neodiprion</taxon>
    </lineage>
</organism>